<accession>X1FAN7</accession>
<dbReference type="AlphaFoldDB" id="X1FAN7"/>
<feature type="coiled-coil region" evidence="1">
    <location>
        <begin position="56"/>
        <end position="85"/>
    </location>
</feature>
<comment type="caution">
    <text evidence="2">The sequence shown here is derived from an EMBL/GenBank/DDBJ whole genome shotgun (WGS) entry which is preliminary data.</text>
</comment>
<dbReference type="EMBL" id="BARU01001143">
    <property type="protein sequence ID" value="GAH29620.1"/>
    <property type="molecule type" value="Genomic_DNA"/>
</dbReference>
<gene>
    <name evidence="2" type="ORF">S03H2_03168</name>
</gene>
<proteinExistence type="predicted"/>
<evidence type="ECO:0000313" key="2">
    <source>
        <dbReference type="EMBL" id="GAH29620.1"/>
    </source>
</evidence>
<name>X1FAN7_9ZZZZ</name>
<keyword evidence="1" id="KW-0175">Coiled coil</keyword>
<sequence length="388" mass="42441">MSDRKKGDKVVPQKPTDQSARLLVDPALTGGYRRIRRRSALDEELEAEDDQQGRELRDLRVKKLILKREAEVAKLEREIKAIEGKPAEAEAVEAPKIPGISINVARQIARLPDEERQRVLETYMLMQAAEAKQANAVLPAIVGFARANPGSSPNQYMDFAKAMADQFRTGVEVAQKMTPAAPAPVPQQDPWKGVEVMMDIVKETVKQPIKEMTERLQPQTGFFESLLMSPELFDRAKALGIFGGRPSGGAGTSEMDLKIAEITTANQLEIKKIDLEWRKSLLEREAQDKKTDAVLTALAPLSAVFAGPVNQRMRQFGQQQAASHVPPRVMPPPDNTIMIRCSPGCGYEGPMTFPGPSPDTIPCPSCGQTLLVGGAPSGGEPQKTDRGT</sequence>
<reference evidence="2" key="1">
    <citation type="journal article" date="2014" name="Front. Microbiol.">
        <title>High frequency of phylogenetically diverse reductive dehalogenase-homologous genes in deep subseafloor sedimentary metagenomes.</title>
        <authorList>
            <person name="Kawai M."/>
            <person name="Futagami T."/>
            <person name="Toyoda A."/>
            <person name="Takaki Y."/>
            <person name="Nishi S."/>
            <person name="Hori S."/>
            <person name="Arai W."/>
            <person name="Tsubouchi T."/>
            <person name="Morono Y."/>
            <person name="Uchiyama I."/>
            <person name="Ito T."/>
            <person name="Fujiyama A."/>
            <person name="Inagaki F."/>
            <person name="Takami H."/>
        </authorList>
    </citation>
    <scope>NUCLEOTIDE SEQUENCE</scope>
    <source>
        <strain evidence="2">Expedition CK06-06</strain>
    </source>
</reference>
<protein>
    <submittedName>
        <fullName evidence="2">Uncharacterized protein</fullName>
    </submittedName>
</protein>
<organism evidence="2">
    <name type="scientific">marine sediment metagenome</name>
    <dbReference type="NCBI Taxonomy" id="412755"/>
    <lineage>
        <taxon>unclassified sequences</taxon>
        <taxon>metagenomes</taxon>
        <taxon>ecological metagenomes</taxon>
    </lineage>
</organism>
<evidence type="ECO:0000256" key="1">
    <source>
        <dbReference type="SAM" id="Coils"/>
    </source>
</evidence>